<dbReference type="Gene3D" id="3.40.50.720">
    <property type="entry name" value="NAD(P)-binding Rossmann-like Domain"/>
    <property type="match status" value="1"/>
</dbReference>
<dbReference type="SUPFAM" id="SSF51735">
    <property type="entry name" value="NAD(P)-binding Rossmann-fold domains"/>
    <property type="match status" value="1"/>
</dbReference>
<keyword evidence="2" id="KW-0521">NADP</keyword>
<dbReference type="PANTHER" id="PTHR43477:SF1">
    <property type="entry name" value="DIHYDROANTICAPSIN 7-DEHYDROGENASE"/>
    <property type="match status" value="1"/>
</dbReference>
<evidence type="ECO:0000256" key="1">
    <source>
        <dbReference type="ARBA" id="ARBA00006484"/>
    </source>
</evidence>
<dbReference type="PANTHER" id="PTHR43477">
    <property type="entry name" value="DIHYDROANTICAPSIN 7-DEHYDROGENASE"/>
    <property type="match status" value="1"/>
</dbReference>
<name>A0AA40AI07_9PEZI</name>
<organism evidence="4 5">
    <name type="scientific">Lasiosphaeris hirsuta</name>
    <dbReference type="NCBI Taxonomy" id="260670"/>
    <lineage>
        <taxon>Eukaryota</taxon>
        <taxon>Fungi</taxon>
        <taxon>Dikarya</taxon>
        <taxon>Ascomycota</taxon>
        <taxon>Pezizomycotina</taxon>
        <taxon>Sordariomycetes</taxon>
        <taxon>Sordariomycetidae</taxon>
        <taxon>Sordariales</taxon>
        <taxon>Lasiosphaeriaceae</taxon>
        <taxon>Lasiosphaeris</taxon>
    </lineage>
</organism>
<dbReference type="GO" id="GO:0016491">
    <property type="term" value="F:oxidoreductase activity"/>
    <property type="evidence" value="ECO:0007669"/>
    <property type="project" value="UniProtKB-KW"/>
</dbReference>
<protein>
    <submittedName>
        <fullName evidence="4">Short chain dehydrogenase</fullName>
    </submittedName>
</protein>
<keyword evidence="3" id="KW-0560">Oxidoreductase</keyword>
<dbReference type="InterPro" id="IPR002347">
    <property type="entry name" value="SDR_fam"/>
</dbReference>
<dbReference type="CDD" id="cd05233">
    <property type="entry name" value="SDR_c"/>
    <property type="match status" value="1"/>
</dbReference>
<reference evidence="4" key="1">
    <citation type="submission" date="2023-06" db="EMBL/GenBank/DDBJ databases">
        <title>Genome-scale phylogeny and comparative genomics of the fungal order Sordariales.</title>
        <authorList>
            <consortium name="Lawrence Berkeley National Laboratory"/>
            <person name="Hensen N."/>
            <person name="Bonometti L."/>
            <person name="Westerberg I."/>
            <person name="Brannstrom I.O."/>
            <person name="Guillou S."/>
            <person name="Cros-Aarteil S."/>
            <person name="Calhoun S."/>
            <person name="Haridas S."/>
            <person name="Kuo A."/>
            <person name="Mondo S."/>
            <person name="Pangilinan J."/>
            <person name="Riley R."/>
            <person name="Labutti K."/>
            <person name="Andreopoulos B."/>
            <person name="Lipzen A."/>
            <person name="Chen C."/>
            <person name="Yanf M."/>
            <person name="Daum C."/>
            <person name="Ng V."/>
            <person name="Clum A."/>
            <person name="Steindorff A."/>
            <person name="Ohm R."/>
            <person name="Martin F."/>
            <person name="Silar P."/>
            <person name="Natvig D."/>
            <person name="Lalanne C."/>
            <person name="Gautier V."/>
            <person name="Ament-Velasquez S.L."/>
            <person name="Kruys A."/>
            <person name="Hutchinson M.I."/>
            <person name="Powell A.J."/>
            <person name="Barry K."/>
            <person name="Miller A.N."/>
            <person name="Grigoriev I.V."/>
            <person name="Debuchy R."/>
            <person name="Gladieux P."/>
            <person name="Thoren M.H."/>
            <person name="Johannesson H."/>
        </authorList>
    </citation>
    <scope>NUCLEOTIDE SEQUENCE</scope>
    <source>
        <strain evidence="4">SMH4607-1</strain>
    </source>
</reference>
<dbReference type="EMBL" id="JAUKUA010000004">
    <property type="protein sequence ID" value="KAK0716215.1"/>
    <property type="molecule type" value="Genomic_DNA"/>
</dbReference>
<dbReference type="InterPro" id="IPR057571">
    <property type="entry name" value="SDR_PhqE-like"/>
</dbReference>
<evidence type="ECO:0000256" key="3">
    <source>
        <dbReference type="ARBA" id="ARBA00023002"/>
    </source>
</evidence>
<evidence type="ECO:0000313" key="5">
    <source>
        <dbReference type="Proteomes" id="UP001172102"/>
    </source>
</evidence>
<keyword evidence="5" id="KW-1185">Reference proteome</keyword>
<evidence type="ECO:0000256" key="2">
    <source>
        <dbReference type="ARBA" id="ARBA00022857"/>
    </source>
</evidence>
<gene>
    <name evidence="4" type="ORF">B0H67DRAFT_645861</name>
</gene>
<dbReference type="Proteomes" id="UP001172102">
    <property type="component" value="Unassembled WGS sequence"/>
</dbReference>
<dbReference type="InterPro" id="IPR051122">
    <property type="entry name" value="SDR_DHRS6-like"/>
</dbReference>
<dbReference type="PRINTS" id="PR00081">
    <property type="entry name" value="GDHRDH"/>
</dbReference>
<proteinExistence type="inferred from homology"/>
<evidence type="ECO:0000313" key="4">
    <source>
        <dbReference type="EMBL" id="KAK0716215.1"/>
    </source>
</evidence>
<accession>A0AA40AI07</accession>
<dbReference type="InterPro" id="IPR036291">
    <property type="entry name" value="NAD(P)-bd_dom_sf"/>
</dbReference>
<comment type="caution">
    <text evidence="4">The sequence shown here is derived from an EMBL/GenBank/DDBJ whole genome shotgun (WGS) entry which is preliminary data.</text>
</comment>
<comment type="similarity">
    <text evidence="1">Belongs to the short-chain dehydrogenases/reductases (SDR) family.</text>
</comment>
<dbReference type="AlphaFoldDB" id="A0AA40AI07"/>
<dbReference type="Pfam" id="PF23441">
    <property type="entry name" value="SDR"/>
    <property type="match status" value="1"/>
</dbReference>
<sequence>MSTPKYTNKLQGKNVLVLGGTSGIGFSVAEAALEYGATITVSGSREAKLASALTRLRATLPASSPSALVSGTTCDLADPTTLEANLDALLRFATADGTRPLDHIVFTAGDAIAVTPVSQATPAAVAASLAVRFVAPVILAKLVPRYVRQSSESSLTLTGGVASYKPAQNWAIIAGVGAGVEGLTRGLAVDLAPVRVNAVAPGAVHTEFFDHFLAKDQLEGFLEFHAKESLTKTVGKPQDCAEAYLYCMRDYFITGGLISTNGGKLLA</sequence>